<proteinExistence type="predicted"/>
<organism evidence="1 2">
    <name type="scientific">Riccia fluitans</name>
    <dbReference type="NCBI Taxonomy" id="41844"/>
    <lineage>
        <taxon>Eukaryota</taxon>
        <taxon>Viridiplantae</taxon>
        <taxon>Streptophyta</taxon>
        <taxon>Embryophyta</taxon>
        <taxon>Marchantiophyta</taxon>
        <taxon>Marchantiopsida</taxon>
        <taxon>Marchantiidae</taxon>
        <taxon>Marchantiales</taxon>
        <taxon>Ricciaceae</taxon>
        <taxon>Riccia</taxon>
    </lineage>
</organism>
<name>A0ABD1ZPE3_9MARC</name>
<comment type="caution">
    <text evidence="1">The sequence shown here is derived from an EMBL/GenBank/DDBJ whole genome shotgun (WGS) entry which is preliminary data.</text>
</comment>
<gene>
    <name evidence="1" type="ORF">R1flu_020724</name>
</gene>
<dbReference type="Proteomes" id="UP001605036">
    <property type="component" value="Unassembled WGS sequence"/>
</dbReference>
<protein>
    <submittedName>
        <fullName evidence="1">Uncharacterized protein</fullName>
    </submittedName>
</protein>
<keyword evidence="2" id="KW-1185">Reference proteome</keyword>
<dbReference type="AlphaFoldDB" id="A0ABD1ZPE3"/>
<reference evidence="1 2" key="1">
    <citation type="submission" date="2024-09" db="EMBL/GenBank/DDBJ databases">
        <title>Chromosome-scale assembly of Riccia fluitans.</title>
        <authorList>
            <person name="Paukszto L."/>
            <person name="Sawicki J."/>
            <person name="Karawczyk K."/>
            <person name="Piernik-Szablinska J."/>
            <person name="Szczecinska M."/>
            <person name="Mazdziarz M."/>
        </authorList>
    </citation>
    <scope>NUCLEOTIDE SEQUENCE [LARGE SCALE GENOMIC DNA]</scope>
    <source>
        <strain evidence="1">Rf_01</strain>
        <tissue evidence="1">Aerial parts of the thallus</tissue>
    </source>
</reference>
<evidence type="ECO:0000313" key="1">
    <source>
        <dbReference type="EMBL" id="KAL2652596.1"/>
    </source>
</evidence>
<evidence type="ECO:0000313" key="2">
    <source>
        <dbReference type="Proteomes" id="UP001605036"/>
    </source>
</evidence>
<dbReference type="EMBL" id="JBHFFA010000001">
    <property type="protein sequence ID" value="KAL2652596.1"/>
    <property type="molecule type" value="Genomic_DNA"/>
</dbReference>
<sequence length="189" mass="20606">MELAGQSECDRRRHVEVGRAVFPASVGSVGTATSVHNHVHTERGRTRDEFYCVALSDGRARSITRQGGRSWIPVVEAGCEDRIWFLRVVKCSRVGLAVPGCGAQLTELATTQGVKFRIHNAPTGNVRQFGWGLMFHLDQSKGQQSGLQLGWDGFDYAEVVNSGKGLVVPSRIGWSSVLDPLSCSMSFNS</sequence>
<accession>A0ABD1ZPE3</accession>